<evidence type="ECO:0000313" key="3">
    <source>
        <dbReference type="Proteomes" id="UP000316213"/>
    </source>
</evidence>
<dbReference type="RefSeq" id="WP_146580325.1">
    <property type="nucleotide sequence ID" value="NZ_SJPM01000011.1"/>
</dbReference>
<reference evidence="2 3" key="1">
    <citation type="submission" date="2019-02" db="EMBL/GenBank/DDBJ databases">
        <title>Deep-cultivation of Planctomycetes and their phenomic and genomic characterization uncovers novel biology.</title>
        <authorList>
            <person name="Wiegand S."/>
            <person name="Jogler M."/>
            <person name="Boedeker C."/>
            <person name="Pinto D."/>
            <person name="Vollmers J."/>
            <person name="Rivas-Marin E."/>
            <person name="Kohn T."/>
            <person name="Peeters S.H."/>
            <person name="Heuer A."/>
            <person name="Rast P."/>
            <person name="Oberbeckmann S."/>
            <person name="Bunk B."/>
            <person name="Jeske O."/>
            <person name="Meyerdierks A."/>
            <person name="Storesund J.E."/>
            <person name="Kallscheuer N."/>
            <person name="Luecker S."/>
            <person name="Lage O.M."/>
            <person name="Pohl T."/>
            <person name="Merkel B.J."/>
            <person name="Hornburger P."/>
            <person name="Mueller R.-W."/>
            <person name="Bruemmer F."/>
            <person name="Labrenz M."/>
            <person name="Spormann A.M."/>
            <person name="Op Den Camp H."/>
            <person name="Overmann J."/>
            <person name="Amann R."/>
            <person name="Jetten M.S.M."/>
            <person name="Mascher T."/>
            <person name="Medema M.H."/>
            <person name="Devos D.P."/>
            <person name="Kaster A.-K."/>
            <person name="Ovreas L."/>
            <person name="Rohde M."/>
            <person name="Galperin M.Y."/>
            <person name="Jogler C."/>
        </authorList>
    </citation>
    <scope>NUCLEOTIDE SEQUENCE [LARGE SCALE GENOMIC DNA]</scope>
    <source>
        <strain evidence="2 3">Pla100</strain>
    </source>
</reference>
<sequence>MSKAYEGSDEVDEFKPNRRGIKRPPVAMVAGAVFAILSVAILTSGAILEGTGVLIVGIGCACIGIDPTRRERRSGR</sequence>
<comment type="caution">
    <text evidence="2">The sequence shown here is derived from an EMBL/GenBank/DDBJ whole genome shotgun (WGS) entry which is preliminary data.</text>
</comment>
<accession>A0A5C6A0C2</accession>
<feature type="transmembrane region" description="Helical" evidence="1">
    <location>
        <begin position="50"/>
        <end position="68"/>
    </location>
</feature>
<evidence type="ECO:0000256" key="1">
    <source>
        <dbReference type="SAM" id="Phobius"/>
    </source>
</evidence>
<gene>
    <name evidence="2" type="ORF">Pla100_46580</name>
</gene>
<protein>
    <submittedName>
        <fullName evidence="2">Uncharacterized protein</fullName>
    </submittedName>
</protein>
<keyword evidence="1" id="KW-1133">Transmembrane helix</keyword>
<keyword evidence="1" id="KW-0812">Transmembrane</keyword>
<keyword evidence="1" id="KW-0472">Membrane</keyword>
<name>A0A5C6A0C2_9BACT</name>
<dbReference type="Proteomes" id="UP000316213">
    <property type="component" value="Unassembled WGS sequence"/>
</dbReference>
<feature type="transmembrane region" description="Helical" evidence="1">
    <location>
        <begin position="25"/>
        <end position="44"/>
    </location>
</feature>
<keyword evidence="3" id="KW-1185">Reference proteome</keyword>
<evidence type="ECO:0000313" key="2">
    <source>
        <dbReference type="EMBL" id="TWT92638.1"/>
    </source>
</evidence>
<organism evidence="2 3">
    <name type="scientific">Neorhodopirellula pilleata</name>
    <dbReference type="NCBI Taxonomy" id="2714738"/>
    <lineage>
        <taxon>Bacteria</taxon>
        <taxon>Pseudomonadati</taxon>
        <taxon>Planctomycetota</taxon>
        <taxon>Planctomycetia</taxon>
        <taxon>Pirellulales</taxon>
        <taxon>Pirellulaceae</taxon>
        <taxon>Neorhodopirellula</taxon>
    </lineage>
</organism>
<proteinExistence type="predicted"/>
<dbReference type="EMBL" id="SJPM01000011">
    <property type="protein sequence ID" value="TWT92638.1"/>
    <property type="molecule type" value="Genomic_DNA"/>
</dbReference>
<dbReference type="AlphaFoldDB" id="A0A5C6A0C2"/>